<dbReference type="Gene3D" id="3.10.129.10">
    <property type="entry name" value="Hotdog Thioesterase"/>
    <property type="match status" value="1"/>
</dbReference>
<dbReference type="CDD" id="cd00586">
    <property type="entry name" value="4HBT"/>
    <property type="match status" value="1"/>
</dbReference>
<organism evidence="3 4">
    <name type="scientific">Kingella potus</name>
    <dbReference type="NCBI Taxonomy" id="265175"/>
    <lineage>
        <taxon>Bacteria</taxon>
        <taxon>Pseudomonadati</taxon>
        <taxon>Pseudomonadota</taxon>
        <taxon>Betaproteobacteria</taxon>
        <taxon>Neisseriales</taxon>
        <taxon>Neisseriaceae</taxon>
        <taxon>Kingella</taxon>
    </lineage>
</organism>
<dbReference type="PANTHER" id="PTHR31793">
    <property type="entry name" value="4-HYDROXYBENZOYL-COA THIOESTERASE FAMILY MEMBER"/>
    <property type="match status" value="1"/>
</dbReference>
<evidence type="ECO:0000256" key="2">
    <source>
        <dbReference type="ARBA" id="ARBA00022801"/>
    </source>
</evidence>
<keyword evidence="4" id="KW-1185">Reference proteome</keyword>
<proteinExistence type="inferred from homology"/>
<protein>
    <recommendedName>
        <fullName evidence="5">Acyl-CoA thioesterase YbgC</fullName>
    </recommendedName>
</protein>
<gene>
    <name evidence="3" type="ORF">NCTC13336_00958</name>
</gene>
<name>A0A377R0G9_9NEIS</name>
<accession>A0A377R0G9</accession>
<comment type="similarity">
    <text evidence="1">Belongs to the 4-hydroxybenzoyl-CoA thioesterase family.</text>
</comment>
<dbReference type="InterPro" id="IPR029069">
    <property type="entry name" value="HotDog_dom_sf"/>
</dbReference>
<evidence type="ECO:0000256" key="1">
    <source>
        <dbReference type="ARBA" id="ARBA00005953"/>
    </source>
</evidence>
<dbReference type="SUPFAM" id="SSF54637">
    <property type="entry name" value="Thioesterase/thiol ester dehydrase-isomerase"/>
    <property type="match status" value="1"/>
</dbReference>
<dbReference type="OrthoDB" id="333038at2"/>
<dbReference type="RefSeq" id="WP_115307973.1">
    <property type="nucleotide sequence ID" value="NZ_CP091516.1"/>
</dbReference>
<evidence type="ECO:0008006" key="5">
    <source>
        <dbReference type="Google" id="ProtNLM"/>
    </source>
</evidence>
<keyword evidence="2" id="KW-0378">Hydrolase</keyword>
<dbReference type="InterPro" id="IPR050563">
    <property type="entry name" value="4-hydroxybenzoyl-CoA_TE"/>
</dbReference>
<sequence>MSKTEVSPPAAVCFQTTLAVRVDDLNYGGHLANDAVLKLVHESRLRWLAALGFSETDIGGCGLIMTAAAVQYRAQAFHGDTLRADTGIAELSAAGFTAATLLVRTSDNVAVAAVRCRMAAFDYSAGRVRRLPQAFRERLADLAEQAV</sequence>
<dbReference type="Proteomes" id="UP000254293">
    <property type="component" value="Unassembled WGS sequence"/>
</dbReference>
<evidence type="ECO:0000313" key="4">
    <source>
        <dbReference type="Proteomes" id="UP000254293"/>
    </source>
</evidence>
<dbReference type="PANTHER" id="PTHR31793:SF27">
    <property type="entry name" value="NOVEL THIOESTERASE SUPERFAMILY DOMAIN AND SAPOSIN A-TYPE DOMAIN CONTAINING PROTEIN (0610012H03RIK)"/>
    <property type="match status" value="1"/>
</dbReference>
<dbReference type="AlphaFoldDB" id="A0A377R0G9"/>
<dbReference type="Pfam" id="PF13279">
    <property type="entry name" value="4HBT_2"/>
    <property type="match status" value="1"/>
</dbReference>
<evidence type="ECO:0000313" key="3">
    <source>
        <dbReference type="EMBL" id="STR00742.1"/>
    </source>
</evidence>
<reference evidence="3 4" key="1">
    <citation type="submission" date="2018-06" db="EMBL/GenBank/DDBJ databases">
        <authorList>
            <consortium name="Pathogen Informatics"/>
            <person name="Doyle S."/>
        </authorList>
    </citation>
    <scope>NUCLEOTIDE SEQUENCE [LARGE SCALE GENOMIC DNA]</scope>
    <source>
        <strain evidence="3 4">NCTC13336</strain>
    </source>
</reference>
<dbReference type="EMBL" id="UGJJ01000001">
    <property type="protein sequence ID" value="STR00742.1"/>
    <property type="molecule type" value="Genomic_DNA"/>
</dbReference>
<dbReference type="GO" id="GO:0047617">
    <property type="term" value="F:fatty acyl-CoA hydrolase activity"/>
    <property type="evidence" value="ECO:0007669"/>
    <property type="project" value="TreeGrafter"/>
</dbReference>